<dbReference type="AlphaFoldDB" id="A0A520X8M5"/>
<reference evidence="9 10" key="1">
    <citation type="submission" date="2019-01" db="EMBL/GenBank/DDBJ databases">
        <title>Insights into ecological role of a new deltaproteobacterial order Candidatus Sinidesulfobacterales (Sva0485) by metagenomics and metatranscriptomics.</title>
        <authorList>
            <person name="Tan S."/>
            <person name="Liu J."/>
            <person name="Fang Y."/>
            <person name="Hedlund B."/>
            <person name="Lian Z.-H."/>
            <person name="Huang L.-Y."/>
            <person name="Li J.-T."/>
            <person name="Huang L.-N."/>
            <person name="Li W.-J."/>
            <person name="Jiang H.-C."/>
            <person name="Dong H.-L."/>
            <person name="Shu W.-S."/>
        </authorList>
    </citation>
    <scope>NUCLEOTIDE SEQUENCE [LARGE SCALE GENOMIC DNA]</scope>
    <source>
        <strain evidence="9">AP4</strain>
    </source>
</reference>
<dbReference type="PANTHER" id="PTHR33602:SF1">
    <property type="entry name" value="REGULATORY PROTEIN RECX FAMILY PROTEIN"/>
    <property type="match status" value="1"/>
</dbReference>
<feature type="domain" description="RecX first three-helical" evidence="8">
    <location>
        <begin position="25"/>
        <end position="64"/>
    </location>
</feature>
<evidence type="ECO:0000313" key="9">
    <source>
        <dbReference type="EMBL" id="RZV37550.1"/>
    </source>
</evidence>
<dbReference type="InterPro" id="IPR053926">
    <property type="entry name" value="RecX_HTH_1st"/>
</dbReference>
<evidence type="ECO:0000256" key="3">
    <source>
        <dbReference type="ARBA" id="ARBA00018111"/>
    </source>
</evidence>
<comment type="function">
    <text evidence="5">Modulates RecA activity.</text>
</comment>
<evidence type="ECO:0000256" key="2">
    <source>
        <dbReference type="ARBA" id="ARBA00009695"/>
    </source>
</evidence>
<name>A0A520X8M5_9DELT</name>
<dbReference type="GO" id="GO:0006282">
    <property type="term" value="P:regulation of DNA repair"/>
    <property type="evidence" value="ECO:0007669"/>
    <property type="project" value="UniProtKB-UniRule"/>
</dbReference>
<evidence type="ECO:0000256" key="4">
    <source>
        <dbReference type="ARBA" id="ARBA00022490"/>
    </source>
</evidence>
<dbReference type="Gene3D" id="1.10.10.10">
    <property type="entry name" value="Winged helix-like DNA-binding domain superfamily/Winged helix DNA-binding domain"/>
    <property type="match status" value="3"/>
</dbReference>
<dbReference type="InterPro" id="IPR053925">
    <property type="entry name" value="RecX_HTH_3rd"/>
</dbReference>
<comment type="similarity">
    <text evidence="2 5">Belongs to the RecX family.</text>
</comment>
<dbReference type="Pfam" id="PF21982">
    <property type="entry name" value="RecX_HTH1"/>
    <property type="match status" value="1"/>
</dbReference>
<evidence type="ECO:0000259" key="8">
    <source>
        <dbReference type="Pfam" id="PF21982"/>
    </source>
</evidence>
<protein>
    <recommendedName>
        <fullName evidence="3 5">Regulatory protein RecX</fullName>
    </recommendedName>
</protein>
<evidence type="ECO:0000256" key="1">
    <source>
        <dbReference type="ARBA" id="ARBA00004496"/>
    </source>
</evidence>
<dbReference type="Pfam" id="PF21981">
    <property type="entry name" value="RecX_HTH3"/>
    <property type="match status" value="1"/>
</dbReference>
<feature type="domain" description="RecX second three-helical" evidence="6">
    <location>
        <begin position="71"/>
        <end position="109"/>
    </location>
</feature>
<dbReference type="InterPro" id="IPR053924">
    <property type="entry name" value="RecX_HTH_2nd"/>
</dbReference>
<evidence type="ECO:0000256" key="5">
    <source>
        <dbReference type="HAMAP-Rule" id="MF_01114"/>
    </source>
</evidence>
<evidence type="ECO:0000259" key="6">
    <source>
        <dbReference type="Pfam" id="PF02631"/>
    </source>
</evidence>
<gene>
    <name evidence="5" type="primary">recX</name>
    <name evidence="9" type="ORF">EVJ48_08680</name>
</gene>
<evidence type="ECO:0000259" key="7">
    <source>
        <dbReference type="Pfam" id="PF21981"/>
    </source>
</evidence>
<sequence>MIGVISLKISQENISKRKSKTPLSAQNYSLKLVSARSYSEKRLAEKLIKKGFSTEDTGKALKKLKEYGYLNDEEFAERLIESGKKRLIGRIKLSYELYKKGINKNIIDKLIETFYTEDEERSVMLKAVDKKKVSLIKYRENELIYKKKLYDFLQSRGFSSKIIEDVITTAPEFNSGAAIK</sequence>
<organism evidence="9 10">
    <name type="scientific">Candidatus Acidulodesulfobacterium acidiphilum</name>
    <dbReference type="NCBI Taxonomy" id="2597224"/>
    <lineage>
        <taxon>Bacteria</taxon>
        <taxon>Deltaproteobacteria</taxon>
        <taxon>Candidatus Acidulodesulfobacterales</taxon>
        <taxon>Candidatus Acidulodesulfobacterium</taxon>
    </lineage>
</organism>
<accession>A0A520X8M5</accession>
<keyword evidence="4 5" id="KW-0963">Cytoplasm</keyword>
<evidence type="ECO:0000313" key="10">
    <source>
        <dbReference type="Proteomes" id="UP000322454"/>
    </source>
</evidence>
<dbReference type="EMBL" id="SHMQ01000035">
    <property type="protein sequence ID" value="RZV37550.1"/>
    <property type="molecule type" value="Genomic_DNA"/>
</dbReference>
<feature type="domain" description="RecX third three-helical" evidence="7">
    <location>
        <begin position="125"/>
        <end position="167"/>
    </location>
</feature>
<dbReference type="Pfam" id="PF02631">
    <property type="entry name" value="RecX_HTH2"/>
    <property type="match status" value="1"/>
</dbReference>
<dbReference type="Proteomes" id="UP000322454">
    <property type="component" value="Unassembled WGS sequence"/>
</dbReference>
<dbReference type="HAMAP" id="MF_01114">
    <property type="entry name" value="RecX"/>
    <property type="match status" value="1"/>
</dbReference>
<comment type="subcellular location">
    <subcellularLocation>
        <location evidence="1 5">Cytoplasm</location>
    </subcellularLocation>
</comment>
<dbReference type="InterPro" id="IPR003783">
    <property type="entry name" value="Regulatory_RecX"/>
</dbReference>
<dbReference type="GO" id="GO:0005737">
    <property type="term" value="C:cytoplasm"/>
    <property type="evidence" value="ECO:0007669"/>
    <property type="project" value="UniProtKB-SubCell"/>
</dbReference>
<dbReference type="PANTHER" id="PTHR33602">
    <property type="entry name" value="REGULATORY PROTEIN RECX FAMILY PROTEIN"/>
    <property type="match status" value="1"/>
</dbReference>
<dbReference type="InterPro" id="IPR036388">
    <property type="entry name" value="WH-like_DNA-bd_sf"/>
</dbReference>
<proteinExistence type="inferred from homology"/>
<comment type="caution">
    <text evidence="9">The sequence shown here is derived from an EMBL/GenBank/DDBJ whole genome shotgun (WGS) entry which is preliminary data.</text>
</comment>